<name>A0AAD4QVW4_9BILA</name>
<evidence type="ECO:0000313" key="1">
    <source>
        <dbReference type="EMBL" id="KAI1693309.1"/>
    </source>
</evidence>
<evidence type="ECO:0000313" key="2">
    <source>
        <dbReference type="Proteomes" id="UP001201812"/>
    </source>
</evidence>
<sequence>MYPVSLACLFPYFLGLYKRKTCARQTNRSPYPVAAELRSLFYVCFMNLQDNVVMPLQDKLSLQNKWVQGLRLCIQAPSDTKFGPNRSP</sequence>
<keyword evidence="2" id="KW-1185">Reference proteome</keyword>
<protein>
    <submittedName>
        <fullName evidence="1">Uncharacterized protein</fullName>
    </submittedName>
</protein>
<dbReference type="AlphaFoldDB" id="A0AAD4QVW4"/>
<dbReference type="Proteomes" id="UP001201812">
    <property type="component" value="Unassembled WGS sequence"/>
</dbReference>
<gene>
    <name evidence="1" type="ORF">DdX_20737</name>
</gene>
<comment type="caution">
    <text evidence="1">The sequence shown here is derived from an EMBL/GenBank/DDBJ whole genome shotgun (WGS) entry which is preliminary data.</text>
</comment>
<organism evidence="1 2">
    <name type="scientific">Ditylenchus destructor</name>
    <dbReference type="NCBI Taxonomy" id="166010"/>
    <lineage>
        <taxon>Eukaryota</taxon>
        <taxon>Metazoa</taxon>
        <taxon>Ecdysozoa</taxon>
        <taxon>Nematoda</taxon>
        <taxon>Chromadorea</taxon>
        <taxon>Rhabditida</taxon>
        <taxon>Tylenchina</taxon>
        <taxon>Tylenchomorpha</taxon>
        <taxon>Sphaerularioidea</taxon>
        <taxon>Anguinidae</taxon>
        <taxon>Anguininae</taxon>
        <taxon>Ditylenchus</taxon>
    </lineage>
</organism>
<dbReference type="EMBL" id="JAKKPZ010000647">
    <property type="protein sequence ID" value="KAI1693309.1"/>
    <property type="molecule type" value="Genomic_DNA"/>
</dbReference>
<reference evidence="1" key="1">
    <citation type="submission" date="2022-01" db="EMBL/GenBank/DDBJ databases">
        <title>Genome Sequence Resource for Two Populations of Ditylenchus destructor, the Migratory Endoparasitic Phytonematode.</title>
        <authorList>
            <person name="Zhang H."/>
            <person name="Lin R."/>
            <person name="Xie B."/>
        </authorList>
    </citation>
    <scope>NUCLEOTIDE SEQUENCE</scope>
    <source>
        <strain evidence="1">BazhouSP</strain>
    </source>
</reference>
<accession>A0AAD4QVW4</accession>
<proteinExistence type="predicted"/>